<dbReference type="PANTHER" id="PTHR32338">
    <property type="entry name" value="N-ACETYL-GAMMA-GLUTAMYL-PHOSPHATE REDUCTASE, CHLOROPLASTIC-RELATED-RELATED"/>
    <property type="match status" value="1"/>
</dbReference>
<dbReference type="AlphaFoldDB" id="A0A1E8GL32"/>
<dbReference type="InterPro" id="IPR050085">
    <property type="entry name" value="AGPR"/>
</dbReference>
<dbReference type="Proteomes" id="UP000178622">
    <property type="component" value="Unassembled WGS sequence"/>
</dbReference>
<dbReference type="Gene3D" id="3.40.50.720">
    <property type="entry name" value="NAD(P)-binding Rossmann-like Domain"/>
    <property type="match status" value="1"/>
</dbReference>
<dbReference type="CDD" id="cd17895">
    <property type="entry name" value="AGPR_1_N"/>
    <property type="match status" value="1"/>
</dbReference>
<dbReference type="GO" id="GO:0070401">
    <property type="term" value="F:NADP+ binding"/>
    <property type="evidence" value="ECO:0007669"/>
    <property type="project" value="InterPro"/>
</dbReference>
<dbReference type="SMART" id="SM00859">
    <property type="entry name" value="Semialdhyde_dh"/>
    <property type="match status" value="1"/>
</dbReference>
<sequence>MKAAIIGITGYTGLELLRLMNKHPFLEIGGLYSHSYAEQNLDDVYFYLKNLVKDNQLIKEFDAKEIMADNDLVFFATPSGVSKDQAQIFLEANFPVIDLSGDYRLKGASEYEKWYKSSASHKDYLGKVNYQVADLAHLGTKSIKNSSYISNPGCYATATILALTPLVKEKLIDLSSIIVDGKSGLSGAGKKLTETSHYVTASENMTLYKVHEHQHIPEIIQYLKNWDNDLQALHFTTSLIPVKRGIFITAYAKVKKGVTESDLQQAFENIYAEKYFVRLQEQGRLPELRQVTASNFCDLGLSLNNDTGVVTVVAVIDNLVKGAAGQAIQNYNLWAGIDEKLGLEDIPLFP</sequence>
<dbReference type="Gene3D" id="3.30.360.10">
    <property type="entry name" value="Dihydrodipicolinate Reductase, domain 2"/>
    <property type="match status" value="1"/>
</dbReference>
<dbReference type="Pfam" id="PF01118">
    <property type="entry name" value="Semialdhyde_dh"/>
    <property type="match status" value="1"/>
</dbReference>
<organism evidence="10 11">
    <name type="scientific">Floricoccus tropicus</name>
    <dbReference type="NCBI Taxonomy" id="1859473"/>
    <lineage>
        <taxon>Bacteria</taxon>
        <taxon>Bacillati</taxon>
        <taxon>Bacillota</taxon>
        <taxon>Bacilli</taxon>
        <taxon>Lactobacillales</taxon>
        <taxon>Streptococcaceae</taxon>
        <taxon>Floricoccus</taxon>
    </lineage>
</organism>
<evidence type="ECO:0000256" key="2">
    <source>
        <dbReference type="ARBA" id="ARBA00022571"/>
    </source>
</evidence>
<dbReference type="OrthoDB" id="9801289at2"/>
<dbReference type="InterPro" id="IPR000706">
    <property type="entry name" value="AGPR_type-1"/>
</dbReference>
<evidence type="ECO:0000256" key="7">
    <source>
        <dbReference type="HAMAP-Rule" id="MF_00150"/>
    </source>
</evidence>
<evidence type="ECO:0000259" key="9">
    <source>
        <dbReference type="SMART" id="SM00859"/>
    </source>
</evidence>
<dbReference type="UniPathway" id="UPA00068">
    <property type="reaction ID" value="UER00108"/>
</dbReference>
<protein>
    <recommendedName>
        <fullName evidence="7">N-acetyl-gamma-glutamyl-phosphate reductase</fullName>
        <shortName evidence="7">AGPR</shortName>
        <ecNumber evidence="7">1.2.1.38</ecNumber>
    </recommendedName>
    <alternativeName>
        <fullName evidence="7">N-acetyl-glutamate semialdehyde dehydrogenase</fullName>
        <shortName evidence="7">NAGSA dehydrogenase</shortName>
    </alternativeName>
</protein>
<gene>
    <name evidence="7" type="primary">argC</name>
    <name evidence="10" type="ORF">BG261_04565</name>
</gene>
<dbReference type="CDD" id="cd23934">
    <property type="entry name" value="AGPR_1_C"/>
    <property type="match status" value="1"/>
</dbReference>
<evidence type="ECO:0000313" key="10">
    <source>
        <dbReference type="EMBL" id="OFI48939.1"/>
    </source>
</evidence>
<comment type="catalytic activity">
    <reaction evidence="6 7">
        <text>N-acetyl-L-glutamate 5-semialdehyde + phosphate + NADP(+) = N-acetyl-L-glutamyl 5-phosphate + NADPH + H(+)</text>
        <dbReference type="Rhea" id="RHEA:21588"/>
        <dbReference type="ChEBI" id="CHEBI:15378"/>
        <dbReference type="ChEBI" id="CHEBI:29123"/>
        <dbReference type="ChEBI" id="CHEBI:43474"/>
        <dbReference type="ChEBI" id="CHEBI:57783"/>
        <dbReference type="ChEBI" id="CHEBI:57936"/>
        <dbReference type="ChEBI" id="CHEBI:58349"/>
        <dbReference type="EC" id="1.2.1.38"/>
    </reaction>
</comment>
<dbReference type="STRING" id="1859473.BG261_04565"/>
<evidence type="ECO:0000256" key="3">
    <source>
        <dbReference type="ARBA" id="ARBA00022605"/>
    </source>
</evidence>
<evidence type="ECO:0000256" key="8">
    <source>
        <dbReference type="PROSITE-ProRule" id="PRU10010"/>
    </source>
</evidence>
<dbReference type="RefSeq" id="WP_070792520.1">
    <property type="nucleotide sequence ID" value="NZ_MKIR01000022.1"/>
</dbReference>
<name>A0A1E8GL32_9LACT</name>
<dbReference type="SUPFAM" id="SSF51735">
    <property type="entry name" value="NAD(P)-binding Rossmann-fold domains"/>
    <property type="match status" value="1"/>
</dbReference>
<dbReference type="InterPro" id="IPR058924">
    <property type="entry name" value="AGPR_dimerisation_dom"/>
</dbReference>
<comment type="pathway">
    <text evidence="1 7">Amino-acid biosynthesis; L-arginine biosynthesis; N(2)-acetyl-L-ornithine from L-glutamate: step 3/4.</text>
</comment>
<keyword evidence="3 7" id="KW-0028">Amino-acid biosynthesis</keyword>
<dbReference type="InterPro" id="IPR036291">
    <property type="entry name" value="NAD(P)-bd_dom_sf"/>
</dbReference>
<dbReference type="SUPFAM" id="SSF55347">
    <property type="entry name" value="Glyceraldehyde-3-phosphate dehydrogenase-like, C-terminal domain"/>
    <property type="match status" value="1"/>
</dbReference>
<evidence type="ECO:0000256" key="1">
    <source>
        <dbReference type="ARBA" id="ARBA00004862"/>
    </source>
</evidence>
<dbReference type="GO" id="GO:0051287">
    <property type="term" value="F:NAD binding"/>
    <property type="evidence" value="ECO:0007669"/>
    <property type="project" value="InterPro"/>
</dbReference>
<evidence type="ECO:0000256" key="4">
    <source>
        <dbReference type="ARBA" id="ARBA00022857"/>
    </source>
</evidence>
<dbReference type="EMBL" id="MKIR01000022">
    <property type="protein sequence ID" value="OFI48939.1"/>
    <property type="molecule type" value="Genomic_DNA"/>
</dbReference>
<reference evidence="11" key="1">
    <citation type="submission" date="2016-09" db="EMBL/GenBank/DDBJ databases">
        <title>Draft genome sequence of a novel species of the family Streptococcaceae isolated from flowers.</title>
        <authorList>
            <person name="Chuah L.-O."/>
            <person name="Yap K.-P."/>
            <person name="Thong K.L."/>
            <person name="Liong M.T."/>
            <person name="Ahmad R."/>
            <person name="Rusul G."/>
        </authorList>
    </citation>
    <scope>NUCLEOTIDE SEQUENCE [LARGE SCALE GENOMIC DNA]</scope>
    <source>
        <strain evidence="11">DF1</strain>
    </source>
</reference>
<dbReference type="InterPro" id="IPR000534">
    <property type="entry name" value="Semialdehyde_DH_NAD-bd"/>
</dbReference>
<proteinExistence type="inferred from homology"/>
<comment type="function">
    <text evidence="7">Catalyzes the NADPH-dependent reduction of N-acetyl-5-glutamyl phosphate to yield N-acetyl-L-glutamate 5-semialdehyde.</text>
</comment>
<evidence type="ECO:0000256" key="5">
    <source>
        <dbReference type="ARBA" id="ARBA00023002"/>
    </source>
</evidence>
<dbReference type="HAMAP" id="MF_00150">
    <property type="entry name" value="ArgC_type1"/>
    <property type="match status" value="1"/>
</dbReference>
<dbReference type="FunFam" id="3.30.360.10:FF:000014">
    <property type="entry name" value="N-acetyl-gamma-glutamyl-phosphate reductase"/>
    <property type="match status" value="1"/>
</dbReference>
<evidence type="ECO:0000313" key="11">
    <source>
        <dbReference type="Proteomes" id="UP000178622"/>
    </source>
</evidence>
<keyword evidence="2 7" id="KW-0055">Arginine biosynthesis</keyword>
<keyword evidence="7" id="KW-0963">Cytoplasm</keyword>
<comment type="subcellular location">
    <subcellularLocation>
        <location evidence="7">Cytoplasm</location>
    </subcellularLocation>
</comment>
<dbReference type="GO" id="GO:0005737">
    <property type="term" value="C:cytoplasm"/>
    <property type="evidence" value="ECO:0007669"/>
    <property type="project" value="UniProtKB-SubCell"/>
</dbReference>
<dbReference type="PROSITE" id="PS01224">
    <property type="entry name" value="ARGC"/>
    <property type="match status" value="1"/>
</dbReference>
<dbReference type="GO" id="GO:0003942">
    <property type="term" value="F:N-acetyl-gamma-glutamyl-phosphate reductase activity"/>
    <property type="evidence" value="ECO:0007669"/>
    <property type="project" value="UniProtKB-UniRule"/>
</dbReference>
<keyword evidence="4 7" id="KW-0521">NADP</keyword>
<dbReference type="Pfam" id="PF22698">
    <property type="entry name" value="Semialdhyde_dhC_1"/>
    <property type="match status" value="1"/>
</dbReference>
<dbReference type="PANTHER" id="PTHR32338:SF10">
    <property type="entry name" value="N-ACETYL-GAMMA-GLUTAMYL-PHOSPHATE REDUCTASE, CHLOROPLASTIC-RELATED"/>
    <property type="match status" value="1"/>
</dbReference>
<feature type="domain" description="Semialdehyde dehydrogenase NAD-binding" evidence="9">
    <location>
        <begin position="2"/>
        <end position="136"/>
    </location>
</feature>
<dbReference type="InterPro" id="IPR023013">
    <property type="entry name" value="AGPR_AS"/>
</dbReference>
<dbReference type="EC" id="1.2.1.38" evidence="7"/>
<dbReference type="GO" id="GO:0006526">
    <property type="term" value="P:L-arginine biosynthetic process"/>
    <property type="evidence" value="ECO:0007669"/>
    <property type="project" value="UniProtKB-UniRule"/>
</dbReference>
<keyword evidence="5 7" id="KW-0560">Oxidoreductase</keyword>
<keyword evidence="11" id="KW-1185">Reference proteome</keyword>
<accession>A0A1E8GL32</accession>
<feature type="active site" evidence="7 8">
    <location>
        <position position="154"/>
    </location>
</feature>
<evidence type="ECO:0000256" key="6">
    <source>
        <dbReference type="ARBA" id="ARBA00050557"/>
    </source>
</evidence>
<comment type="similarity">
    <text evidence="7">Belongs to the NAGSA dehydrogenase family. Type 1 subfamily.</text>
</comment>
<comment type="caution">
    <text evidence="10">The sequence shown here is derived from an EMBL/GenBank/DDBJ whole genome shotgun (WGS) entry which is preliminary data.</text>
</comment>
<dbReference type="NCBIfam" id="TIGR01850">
    <property type="entry name" value="argC"/>
    <property type="match status" value="1"/>
</dbReference>